<keyword evidence="3" id="KW-1185">Reference proteome</keyword>
<dbReference type="RefSeq" id="XP_018448535.1">
    <property type="nucleotide sequence ID" value="XM_018593033.1"/>
</dbReference>
<dbReference type="InterPro" id="IPR025312">
    <property type="entry name" value="DUF4216"/>
</dbReference>
<dbReference type="OrthoDB" id="1719384at2759"/>
<feature type="region of interest" description="Disordered" evidence="1">
    <location>
        <begin position="707"/>
        <end position="748"/>
    </location>
</feature>
<dbReference type="InterPro" id="IPR004242">
    <property type="entry name" value="Transposase_21"/>
</dbReference>
<proteinExistence type="predicted"/>
<feature type="compositionally biased region" description="Acidic residues" evidence="1">
    <location>
        <begin position="715"/>
        <end position="748"/>
    </location>
</feature>
<evidence type="ECO:0000313" key="3">
    <source>
        <dbReference type="Proteomes" id="UP000504610"/>
    </source>
</evidence>
<dbReference type="Proteomes" id="UP000504610">
    <property type="component" value="Chromosome 8"/>
</dbReference>
<accession>A0A6J0KKY4</accession>
<reference evidence="3" key="1">
    <citation type="journal article" date="2019" name="Database">
        <title>The radish genome database (RadishGD): an integrated information resource for radish genomics.</title>
        <authorList>
            <person name="Yu H.J."/>
            <person name="Baek S."/>
            <person name="Lee Y.J."/>
            <person name="Cho A."/>
            <person name="Mun J.H."/>
        </authorList>
    </citation>
    <scope>NUCLEOTIDE SEQUENCE [LARGE SCALE GENOMIC DNA]</scope>
    <source>
        <strain evidence="3">cv. WK10039</strain>
    </source>
</reference>
<dbReference type="PANTHER" id="PTHR10775">
    <property type="entry name" value="OS08G0208400 PROTEIN"/>
    <property type="match status" value="1"/>
</dbReference>
<feature type="domain" description="DUF4216" evidence="2">
    <location>
        <begin position="634"/>
        <end position="683"/>
    </location>
</feature>
<dbReference type="KEGG" id="rsz:108820041"/>
<gene>
    <name evidence="4" type="primary">LOC108820041</name>
</gene>
<reference evidence="4" key="2">
    <citation type="submission" date="2025-08" db="UniProtKB">
        <authorList>
            <consortium name="RefSeq"/>
        </authorList>
    </citation>
    <scope>IDENTIFICATION</scope>
    <source>
        <tissue evidence="4">Leaf</tissue>
    </source>
</reference>
<dbReference type="Pfam" id="PF13952">
    <property type="entry name" value="DUF4216"/>
    <property type="match status" value="1"/>
</dbReference>
<evidence type="ECO:0000256" key="1">
    <source>
        <dbReference type="SAM" id="MobiDB-lite"/>
    </source>
</evidence>
<sequence>MNIKTDHNLPEVCMDAWAELFKEYLPEDNLCAESYYEIQKLVHSLGLPSEMIDVCIDNCMIYWEKDAELLECKFCKKPRYKPQGRGRNRVPYQRMWYLPIKDRLKRLYQSEKTAASMRWHAERGQKEGEINHPSDAKAWKHLNNVYPDFASNPRNVYLGLCTYGFSPFGMSGRQYSLWPVFLTPYNLPPEMCMEKELLFMSILIPGPKHPKRSLDVVLLWTISDFPAYGMLSGWTTHGRLSCPYCMGSTDAFQLKHGRKTSWFDCHRRFLSINHPYRRNKKHFRSKRIVRDIAPPYLSGEKIEKDIDYYGGQSTVAKGGNWHNPPNMPNGYGTQHNWHKKSIFWELPYWKDLLLRHNLDVMHIEKNFFDNIMNTLLNVPWKTKDNKNSRLDLPALCSRIELHIMNDGRIPVPIFRLSAQAKAALFKWVASDVKFSDGYVSNLSRCVDHQGQKFSGMKSHDCHVFMQRLLPFALAELLPKEVHEALADVPDIFTQIGRLGGKLKEVWWSSSEDTHSAHTYILLNCEEIESFESDFIAQVEEAIPGISNADLNKRKDQHFVKWLKTQVDYDDQFYPQWFHELIQGPVGKVTIASMYFTRGYTFHTYEYGSRRATMNYGVCVKGETNFYGIFKEIIEVEFPGVVKLKCVLFKCDWFDPTVNRGVRYSKFGVVDINASRRVVNDDPPPLQEDAVNKVEVPEQVEDDILLIDPHNPGYEELPDDATNEANEDEFEENDEADDVSDDECQVPLC</sequence>
<dbReference type="AlphaFoldDB" id="A0A6J0KKY4"/>
<dbReference type="GeneID" id="108820041"/>
<dbReference type="Pfam" id="PF02992">
    <property type="entry name" value="Transposase_21"/>
    <property type="match status" value="1"/>
</dbReference>
<name>A0A6J0KKY4_RAPSA</name>
<evidence type="ECO:0000259" key="2">
    <source>
        <dbReference type="Pfam" id="PF13952"/>
    </source>
</evidence>
<dbReference type="PANTHER" id="PTHR10775:SF182">
    <property type="entry name" value="TRANSPOSON, EN_SPM-LIKE, TRANSPOSASE-ASSOCIATED DOMAIN PROTEIN-RELATED"/>
    <property type="match status" value="1"/>
</dbReference>
<evidence type="ECO:0000313" key="4">
    <source>
        <dbReference type="RefSeq" id="XP_018448535.1"/>
    </source>
</evidence>
<protein>
    <submittedName>
        <fullName evidence="4">Uncharacterized protein LOC108820041</fullName>
    </submittedName>
</protein>
<organism evidence="3 4">
    <name type="scientific">Raphanus sativus</name>
    <name type="common">Radish</name>
    <name type="synonym">Raphanus raphanistrum var. sativus</name>
    <dbReference type="NCBI Taxonomy" id="3726"/>
    <lineage>
        <taxon>Eukaryota</taxon>
        <taxon>Viridiplantae</taxon>
        <taxon>Streptophyta</taxon>
        <taxon>Embryophyta</taxon>
        <taxon>Tracheophyta</taxon>
        <taxon>Spermatophyta</taxon>
        <taxon>Magnoliopsida</taxon>
        <taxon>eudicotyledons</taxon>
        <taxon>Gunneridae</taxon>
        <taxon>Pentapetalae</taxon>
        <taxon>rosids</taxon>
        <taxon>malvids</taxon>
        <taxon>Brassicales</taxon>
        <taxon>Brassicaceae</taxon>
        <taxon>Brassiceae</taxon>
        <taxon>Raphanus</taxon>
    </lineage>
</organism>